<accession>A0A7V1F176</accession>
<dbReference type="EMBL" id="DRFN01000044">
    <property type="protein sequence ID" value="HDZ53010.1"/>
    <property type="molecule type" value="Genomic_DNA"/>
</dbReference>
<reference evidence="3" key="1">
    <citation type="journal article" date="2020" name="mSystems">
        <title>Genome- and Community-Level Interaction Insights into Carbon Utilization and Element Cycling Functions of Hydrothermarchaeota in Hydrothermal Sediment.</title>
        <authorList>
            <person name="Zhou Z."/>
            <person name="Liu Y."/>
            <person name="Xu W."/>
            <person name="Pan J."/>
            <person name="Luo Z.H."/>
            <person name="Li M."/>
        </authorList>
    </citation>
    <scope>NUCLEOTIDE SEQUENCE [LARGE SCALE GENOMIC DNA]</scope>
    <source>
        <strain evidence="3">HyVt-323</strain>
    </source>
</reference>
<keyword evidence="3" id="KW-0540">Nuclease</keyword>
<keyword evidence="3" id="KW-0378">Hydrolase</keyword>
<feature type="compositionally biased region" description="Basic and acidic residues" evidence="1">
    <location>
        <begin position="15"/>
        <end position="27"/>
    </location>
</feature>
<dbReference type="Pfam" id="PF03372">
    <property type="entry name" value="Exo_endo_phos"/>
    <property type="match status" value="1"/>
</dbReference>
<keyword evidence="3" id="KW-0255">Endonuclease</keyword>
<evidence type="ECO:0000259" key="2">
    <source>
        <dbReference type="Pfam" id="PF03372"/>
    </source>
</evidence>
<comment type="caution">
    <text evidence="3">The sequence shown here is derived from an EMBL/GenBank/DDBJ whole genome shotgun (WGS) entry which is preliminary data.</text>
</comment>
<dbReference type="GO" id="GO:0004519">
    <property type="term" value="F:endonuclease activity"/>
    <property type="evidence" value="ECO:0007669"/>
    <property type="project" value="UniProtKB-KW"/>
</dbReference>
<evidence type="ECO:0000313" key="3">
    <source>
        <dbReference type="EMBL" id="HDZ53010.1"/>
    </source>
</evidence>
<evidence type="ECO:0000256" key="1">
    <source>
        <dbReference type="SAM" id="MobiDB-lite"/>
    </source>
</evidence>
<protein>
    <submittedName>
        <fullName evidence="3">Endonuclease/exonuclease/phosphatase family protein</fullName>
    </submittedName>
</protein>
<dbReference type="SUPFAM" id="SSF56219">
    <property type="entry name" value="DNase I-like"/>
    <property type="match status" value="1"/>
</dbReference>
<dbReference type="Gene3D" id="3.60.10.10">
    <property type="entry name" value="Endonuclease/exonuclease/phosphatase"/>
    <property type="match status" value="1"/>
</dbReference>
<organism evidence="3">
    <name type="scientific">Sulfitobacter litoralis</name>
    <dbReference type="NCBI Taxonomy" id="335975"/>
    <lineage>
        <taxon>Bacteria</taxon>
        <taxon>Pseudomonadati</taxon>
        <taxon>Pseudomonadota</taxon>
        <taxon>Alphaproteobacteria</taxon>
        <taxon>Rhodobacterales</taxon>
        <taxon>Roseobacteraceae</taxon>
        <taxon>Sulfitobacter</taxon>
    </lineage>
</organism>
<feature type="region of interest" description="Disordered" evidence="1">
    <location>
        <begin position="10"/>
        <end position="34"/>
    </location>
</feature>
<proteinExistence type="predicted"/>
<dbReference type="InterPro" id="IPR005135">
    <property type="entry name" value="Endo/exonuclease/phosphatase"/>
</dbReference>
<dbReference type="OrthoDB" id="292013at2"/>
<sequence length="369" mass="39805">MGLPSCQYHHARHCHGQDRRDDRRETPSRLCRRRGKGPRLAASLIAGALLAATAANADPLRIATFNTELSRAGPGLLLRDLAKGSDPQISAVMRLLADVSADIIVLQGIDYDLDGTTLGAFADVLGARGPVYPHRFALPPNAGRPTGLDMDGDGQTGGARDGQGYGRFFGAGAMAILSRYPVLNPAVQDHTAFLWRDLPDALLPRTKNGPFPSDAVQQVQRLASHGAWVVPIAIPDQPPVTLLTFYATPPVFDGPEDRNGKRNHDEILFWDHYLAGTFGPPPNERVVLLGDANLDPTKGEGLKTAIQTLLDHPALQDPLADQPTVTFDSLGDMRVDYLLPSTDWRVVAAGVARDPAASRHGLVWADLDR</sequence>
<feature type="domain" description="Endonuclease/exonuclease/phosphatase" evidence="2">
    <location>
        <begin position="64"/>
        <end position="360"/>
    </location>
</feature>
<name>A0A7V1F176_9RHOB</name>
<gene>
    <name evidence="3" type="ORF">ENH63_14825</name>
</gene>
<dbReference type="AlphaFoldDB" id="A0A7V1F176"/>
<dbReference type="InterPro" id="IPR036691">
    <property type="entry name" value="Endo/exonu/phosph_ase_sf"/>
</dbReference>
<dbReference type="Proteomes" id="UP000885704">
    <property type="component" value="Unassembled WGS sequence"/>
</dbReference>